<gene>
    <name evidence="1" type="ORF">E2C01_009725</name>
</gene>
<dbReference type="AlphaFoldDB" id="A0A5B7D6H7"/>
<dbReference type="Proteomes" id="UP000324222">
    <property type="component" value="Unassembled WGS sequence"/>
</dbReference>
<proteinExistence type="predicted"/>
<accession>A0A5B7D6H7</accession>
<comment type="caution">
    <text evidence="1">The sequence shown here is derived from an EMBL/GenBank/DDBJ whole genome shotgun (WGS) entry which is preliminary data.</text>
</comment>
<keyword evidence="2" id="KW-1185">Reference proteome</keyword>
<evidence type="ECO:0000313" key="2">
    <source>
        <dbReference type="Proteomes" id="UP000324222"/>
    </source>
</evidence>
<dbReference type="EMBL" id="VSRR010000546">
    <property type="protein sequence ID" value="MPC16888.1"/>
    <property type="molecule type" value="Genomic_DNA"/>
</dbReference>
<protein>
    <submittedName>
        <fullName evidence="1">Uncharacterized protein</fullName>
    </submittedName>
</protein>
<reference evidence="1 2" key="1">
    <citation type="submission" date="2019-05" db="EMBL/GenBank/DDBJ databases">
        <title>Another draft genome of Portunus trituberculatus and its Hox gene families provides insights of decapod evolution.</title>
        <authorList>
            <person name="Jeong J.-H."/>
            <person name="Song I."/>
            <person name="Kim S."/>
            <person name="Choi T."/>
            <person name="Kim D."/>
            <person name="Ryu S."/>
            <person name="Kim W."/>
        </authorList>
    </citation>
    <scope>NUCLEOTIDE SEQUENCE [LARGE SCALE GENOMIC DNA]</scope>
    <source>
        <tissue evidence="1">Muscle</tissue>
    </source>
</reference>
<name>A0A5B7D6H7_PORTR</name>
<evidence type="ECO:0000313" key="1">
    <source>
        <dbReference type="EMBL" id="MPC16888.1"/>
    </source>
</evidence>
<organism evidence="1 2">
    <name type="scientific">Portunus trituberculatus</name>
    <name type="common">Swimming crab</name>
    <name type="synonym">Neptunus trituberculatus</name>
    <dbReference type="NCBI Taxonomy" id="210409"/>
    <lineage>
        <taxon>Eukaryota</taxon>
        <taxon>Metazoa</taxon>
        <taxon>Ecdysozoa</taxon>
        <taxon>Arthropoda</taxon>
        <taxon>Crustacea</taxon>
        <taxon>Multicrustacea</taxon>
        <taxon>Malacostraca</taxon>
        <taxon>Eumalacostraca</taxon>
        <taxon>Eucarida</taxon>
        <taxon>Decapoda</taxon>
        <taxon>Pleocyemata</taxon>
        <taxon>Brachyura</taxon>
        <taxon>Eubrachyura</taxon>
        <taxon>Portunoidea</taxon>
        <taxon>Portunidae</taxon>
        <taxon>Portuninae</taxon>
        <taxon>Portunus</taxon>
    </lineage>
</organism>
<sequence>MAIVEVVVVVVVVVRLSMFLCVEWGASEGESGAPLLACFCGELAEVLDWLSSSVLFLLIPGWRGSGKGSGGGSATEVFWDDQALDLESLGSVQQ</sequence>